<proteinExistence type="predicted"/>
<protein>
    <submittedName>
        <fullName evidence="2">Uncharacterized protein</fullName>
    </submittedName>
</protein>
<feature type="region of interest" description="Disordered" evidence="1">
    <location>
        <begin position="92"/>
        <end position="138"/>
    </location>
</feature>
<dbReference type="AlphaFoldDB" id="A0A9P9D252"/>
<accession>A0A9P9D252</accession>
<organism evidence="2 3">
    <name type="scientific">Dactylonectria macrodidyma</name>
    <dbReference type="NCBI Taxonomy" id="307937"/>
    <lineage>
        <taxon>Eukaryota</taxon>
        <taxon>Fungi</taxon>
        <taxon>Dikarya</taxon>
        <taxon>Ascomycota</taxon>
        <taxon>Pezizomycotina</taxon>
        <taxon>Sordariomycetes</taxon>
        <taxon>Hypocreomycetidae</taxon>
        <taxon>Hypocreales</taxon>
        <taxon>Nectriaceae</taxon>
        <taxon>Dactylonectria</taxon>
    </lineage>
</organism>
<name>A0A9P9D252_9HYPO</name>
<gene>
    <name evidence="2" type="ORF">EDB81DRAFT_768685</name>
</gene>
<evidence type="ECO:0000313" key="3">
    <source>
        <dbReference type="Proteomes" id="UP000738349"/>
    </source>
</evidence>
<evidence type="ECO:0000313" key="2">
    <source>
        <dbReference type="EMBL" id="KAH7111249.1"/>
    </source>
</evidence>
<dbReference type="OrthoDB" id="5106481at2759"/>
<keyword evidence="3" id="KW-1185">Reference proteome</keyword>
<reference evidence="2" key="1">
    <citation type="journal article" date="2021" name="Nat. Commun.">
        <title>Genetic determinants of endophytism in the Arabidopsis root mycobiome.</title>
        <authorList>
            <person name="Mesny F."/>
            <person name="Miyauchi S."/>
            <person name="Thiergart T."/>
            <person name="Pickel B."/>
            <person name="Atanasova L."/>
            <person name="Karlsson M."/>
            <person name="Huettel B."/>
            <person name="Barry K.W."/>
            <person name="Haridas S."/>
            <person name="Chen C."/>
            <person name="Bauer D."/>
            <person name="Andreopoulos W."/>
            <person name="Pangilinan J."/>
            <person name="LaButti K."/>
            <person name="Riley R."/>
            <person name="Lipzen A."/>
            <person name="Clum A."/>
            <person name="Drula E."/>
            <person name="Henrissat B."/>
            <person name="Kohler A."/>
            <person name="Grigoriev I.V."/>
            <person name="Martin F.M."/>
            <person name="Hacquard S."/>
        </authorList>
    </citation>
    <scope>NUCLEOTIDE SEQUENCE</scope>
    <source>
        <strain evidence="2">MPI-CAGE-AT-0147</strain>
    </source>
</reference>
<feature type="compositionally biased region" description="Low complexity" evidence="1">
    <location>
        <begin position="106"/>
        <end position="130"/>
    </location>
</feature>
<sequence length="186" mass="20394">MCRHTSPNTICGADRQFYSDKLRDCTRFRLFLCKHTEADIVDFLASVDPRPSPGALARSCGFDFGRDSLGRILLSKFKTQVSFLDKRVRSGKPLLRQGSGPVVVARPQPRSQSQSQHQHQPQSRPQSQSPFGPGQVHTAGCQLSEERITTAQFSQRIEEPVDGAQSLGGDSLGLLVKMVGTSLNLG</sequence>
<evidence type="ECO:0000256" key="1">
    <source>
        <dbReference type="SAM" id="MobiDB-lite"/>
    </source>
</evidence>
<dbReference type="Proteomes" id="UP000738349">
    <property type="component" value="Unassembled WGS sequence"/>
</dbReference>
<comment type="caution">
    <text evidence="2">The sequence shown here is derived from an EMBL/GenBank/DDBJ whole genome shotgun (WGS) entry which is preliminary data.</text>
</comment>
<dbReference type="EMBL" id="JAGMUV010000042">
    <property type="protein sequence ID" value="KAH7111249.1"/>
    <property type="molecule type" value="Genomic_DNA"/>
</dbReference>